<keyword evidence="2" id="KW-1185">Reference proteome</keyword>
<reference evidence="1" key="1">
    <citation type="submission" date="2017-08" db="EMBL/GenBank/DDBJ databases">
        <authorList>
            <person name="Polle J.E."/>
            <person name="Barry K."/>
            <person name="Cushman J."/>
            <person name="Schmutz J."/>
            <person name="Tran D."/>
            <person name="Hathwaick L.T."/>
            <person name="Yim W.C."/>
            <person name="Jenkins J."/>
            <person name="Mckie-Krisberg Z.M."/>
            <person name="Prochnik S."/>
            <person name="Lindquist E."/>
            <person name="Dockter R.B."/>
            <person name="Adam C."/>
            <person name="Molina H."/>
            <person name="Bunkerborg J."/>
            <person name="Jin E."/>
            <person name="Buchheim M."/>
            <person name="Magnuson J."/>
        </authorList>
    </citation>
    <scope>NUCLEOTIDE SEQUENCE</scope>
    <source>
        <strain evidence="1">CCAP 19/18</strain>
    </source>
</reference>
<gene>
    <name evidence="1" type="ORF">DUNSADRAFT_1382</name>
</gene>
<name>A0ABQ7FXI2_DUNSA</name>
<evidence type="ECO:0000313" key="2">
    <source>
        <dbReference type="Proteomes" id="UP000815325"/>
    </source>
</evidence>
<protein>
    <submittedName>
        <fullName evidence="1">Uncharacterized protein</fullName>
    </submittedName>
</protein>
<comment type="caution">
    <text evidence="1">The sequence shown here is derived from an EMBL/GenBank/DDBJ whole genome shotgun (WGS) entry which is preliminary data.</text>
</comment>
<accession>A0ABQ7FXI2</accession>
<evidence type="ECO:0000313" key="1">
    <source>
        <dbReference type="EMBL" id="KAF5827072.1"/>
    </source>
</evidence>
<organism evidence="1 2">
    <name type="scientific">Dunaliella salina</name>
    <name type="common">Green alga</name>
    <name type="synonym">Protococcus salinus</name>
    <dbReference type="NCBI Taxonomy" id="3046"/>
    <lineage>
        <taxon>Eukaryota</taxon>
        <taxon>Viridiplantae</taxon>
        <taxon>Chlorophyta</taxon>
        <taxon>core chlorophytes</taxon>
        <taxon>Chlorophyceae</taxon>
        <taxon>CS clade</taxon>
        <taxon>Chlamydomonadales</taxon>
        <taxon>Dunaliellaceae</taxon>
        <taxon>Dunaliella</taxon>
    </lineage>
</organism>
<proteinExistence type="predicted"/>
<dbReference type="Proteomes" id="UP000815325">
    <property type="component" value="Unassembled WGS sequence"/>
</dbReference>
<sequence>MSWLLRSYQCRLTRTLVNISYISNLPQCQTQGTTNQVCLLDVSVSLKLLFFSLGRGDTRCQTQGPHPSLPSPHGAAHQECAAGADCCISSLPSTPPPPYIILHIAEANGACFFRRGVLPSSLCRNYLLLCSDGPGNIENG</sequence>
<dbReference type="EMBL" id="MU070603">
    <property type="protein sequence ID" value="KAF5827072.1"/>
    <property type="molecule type" value="Genomic_DNA"/>
</dbReference>